<feature type="transmembrane region" description="Helical" evidence="7">
    <location>
        <begin position="335"/>
        <end position="354"/>
    </location>
</feature>
<keyword evidence="6 7" id="KW-0472">Membrane</keyword>
<dbReference type="CDD" id="cd17477">
    <property type="entry name" value="MFS_YcaD_like"/>
    <property type="match status" value="1"/>
</dbReference>
<proteinExistence type="predicted"/>
<evidence type="ECO:0000256" key="1">
    <source>
        <dbReference type="ARBA" id="ARBA00004651"/>
    </source>
</evidence>
<feature type="transmembrane region" description="Helical" evidence="7">
    <location>
        <begin position="141"/>
        <end position="161"/>
    </location>
</feature>
<evidence type="ECO:0000256" key="7">
    <source>
        <dbReference type="SAM" id="Phobius"/>
    </source>
</evidence>
<evidence type="ECO:0000256" key="5">
    <source>
        <dbReference type="ARBA" id="ARBA00022989"/>
    </source>
</evidence>
<dbReference type="EMBL" id="VKGK01000002">
    <property type="protein sequence ID" value="TRY15895.1"/>
    <property type="molecule type" value="Genomic_DNA"/>
</dbReference>
<reference evidence="10" key="1">
    <citation type="submission" date="2019-07" db="EMBL/GenBank/DDBJ databases">
        <title>Shewanella sp. YLB-08 draft genomic sequence.</title>
        <authorList>
            <person name="Yu L."/>
        </authorList>
    </citation>
    <scope>NUCLEOTIDE SEQUENCE [LARGE SCALE GENOMIC DNA]</scope>
    <source>
        <strain evidence="10">JCM 20706</strain>
    </source>
</reference>
<dbReference type="InterPro" id="IPR047200">
    <property type="entry name" value="MFS_YcaD-like"/>
</dbReference>
<comment type="subcellular location">
    <subcellularLocation>
        <location evidence="1">Cell membrane</location>
        <topology evidence="1">Multi-pass membrane protein</topology>
    </subcellularLocation>
</comment>
<dbReference type="InterPro" id="IPR036259">
    <property type="entry name" value="MFS_trans_sf"/>
</dbReference>
<keyword evidence="2" id="KW-0813">Transport</keyword>
<feature type="transmembrane region" description="Helical" evidence="7">
    <location>
        <begin position="81"/>
        <end position="100"/>
    </location>
</feature>
<name>A0A553JTW4_SHEHA</name>
<feature type="transmembrane region" description="Helical" evidence="7">
    <location>
        <begin position="272"/>
        <end position="290"/>
    </location>
</feature>
<evidence type="ECO:0000256" key="4">
    <source>
        <dbReference type="ARBA" id="ARBA00022692"/>
    </source>
</evidence>
<feature type="transmembrane region" description="Helical" evidence="7">
    <location>
        <begin position="360"/>
        <end position="378"/>
    </location>
</feature>
<dbReference type="InterPro" id="IPR020846">
    <property type="entry name" value="MFS_dom"/>
</dbReference>
<dbReference type="GO" id="GO:0022857">
    <property type="term" value="F:transmembrane transporter activity"/>
    <property type="evidence" value="ECO:0007669"/>
    <property type="project" value="InterPro"/>
</dbReference>
<comment type="caution">
    <text evidence="9">The sequence shown here is derived from an EMBL/GenBank/DDBJ whole genome shotgun (WGS) entry which is preliminary data.</text>
</comment>
<evidence type="ECO:0000313" key="10">
    <source>
        <dbReference type="Proteomes" id="UP000318126"/>
    </source>
</evidence>
<dbReference type="PANTHER" id="PTHR23521:SF2">
    <property type="entry name" value="TRANSPORTER MFS SUPERFAMILY"/>
    <property type="match status" value="1"/>
</dbReference>
<feature type="transmembrane region" description="Helical" evidence="7">
    <location>
        <begin position="21"/>
        <end position="42"/>
    </location>
</feature>
<protein>
    <submittedName>
        <fullName evidence="9">MFS transporter</fullName>
    </submittedName>
</protein>
<dbReference type="Gene3D" id="1.20.1250.20">
    <property type="entry name" value="MFS general substrate transporter like domains"/>
    <property type="match status" value="2"/>
</dbReference>
<keyword evidence="4 7" id="KW-0812">Transmembrane</keyword>
<feature type="domain" description="Major facilitator superfamily (MFS) profile" evidence="8">
    <location>
        <begin position="16"/>
        <end position="383"/>
    </location>
</feature>
<keyword evidence="10" id="KW-1185">Reference proteome</keyword>
<dbReference type="SUPFAM" id="SSF103473">
    <property type="entry name" value="MFS general substrate transporter"/>
    <property type="match status" value="1"/>
</dbReference>
<dbReference type="PANTHER" id="PTHR23521">
    <property type="entry name" value="TRANSPORTER MFS SUPERFAMILY"/>
    <property type="match status" value="1"/>
</dbReference>
<feature type="transmembrane region" description="Helical" evidence="7">
    <location>
        <begin position="167"/>
        <end position="187"/>
    </location>
</feature>
<dbReference type="InterPro" id="IPR011701">
    <property type="entry name" value="MFS"/>
</dbReference>
<sequence length="394" mass="41770">MKVNVNVNSCEPVKNSTFVPVVGLSFFAVASGFLMSLIPLSLSSFGLDESLVPWLASIFYFGLLIGATCIESVVAKTGHRVAFILFLSLLISTIVLMLSLPSAATWLLARFIAGFAVAGIFVVVESWLLMADSAKQRAKRLGLYMTSLYGGSALGQLGIGPVGIDGVLPYLFVLGLLMLAILPPLLIKSGQPKNEHNLKMKLSEIKKLSRPAILGCLVSGLLLGPIYGLMPVYITNQTGSAEQTGILMATIILGGMLVQPLVSYLSPKMSKSLLMALFCLFGALAVMGILESKSFMVLSASYLLLGACSFALYPIAITLACDAIQMEKIVSATEIMLLSYSIGSVLGPLLASNLSDSPNALIFYLGGCLITTCLYMFIKSSEKIHTGQTPIAGA</sequence>
<feature type="transmembrane region" description="Helical" evidence="7">
    <location>
        <begin position="54"/>
        <end position="74"/>
    </location>
</feature>
<feature type="transmembrane region" description="Helical" evidence="7">
    <location>
        <begin position="208"/>
        <end position="234"/>
    </location>
</feature>
<dbReference type="Pfam" id="PF07690">
    <property type="entry name" value="MFS_1"/>
    <property type="match status" value="1"/>
</dbReference>
<feature type="transmembrane region" description="Helical" evidence="7">
    <location>
        <begin position="106"/>
        <end position="129"/>
    </location>
</feature>
<dbReference type="RefSeq" id="WP_143562990.1">
    <property type="nucleotide sequence ID" value="NZ_BMPL01000002.1"/>
</dbReference>
<dbReference type="AlphaFoldDB" id="A0A553JTW4"/>
<evidence type="ECO:0000259" key="8">
    <source>
        <dbReference type="PROSITE" id="PS50850"/>
    </source>
</evidence>
<accession>A0A553JTW4</accession>
<evidence type="ECO:0000256" key="2">
    <source>
        <dbReference type="ARBA" id="ARBA00022448"/>
    </source>
</evidence>
<dbReference type="PROSITE" id="PS50850">
    <property type="entry name" value="MFS"/>
    <property type="match status" value="1"/>
</dbReference>
<keyword evidence="5 7" id="KW-1133">Transmembrane helix</keyword>
<dbReference type="OrthoDB" id="9810614at2"/>
<dbReference type="Proteomes" id="UP000318126">
    <property type="component" value="Unassembled WGS sequence"/>
</dbReference>
<keyword evidence="3" id="KW-1003">Cell membrane</keyword>
<evidence type="ECO:0000313" key="9">
    <source>
        <dbReference type="EMBL" id="TRY15895.1"/>
    </source>
</evidence>
<evidence type="ECO:0000256" key="3">
    <source>
        <dbReference type="ARBA" id="ARBA00022475"/>
    </source>
</evidence>
<gene>
    <name evidence="9" type="ORF">FN961_02640</name>
</gene>
<dbReference type="GO" id="GO:0005886">
    <property type="term" value="C:plasma membrane"/>
    <property type="evidence" value="ECO:0007669"/>
    <property type="project" value="UniProtKB-SubCell"/>
</dbReference>
<organism evidence="9 10">
    <name type="scientific">Shewanella hanedai</name>
    <name type="common">Alteromonas hanedai</name>
    <dbReference type="NCBI Taxonomy" id="25"/>
    <lineage>
        <taxon>Bacteria</taxon>
        <taxon>Pseudomonadati</taxon>
        <taxon>Pseudomonadota</taxon>
        <taxon>Gammaproteobacteria</taxon>
        <taxon>Alteromonadales</taxon>
        <taxon>Shewanellaceae</taxon>
        <taxon>Shewanella</taxon>
    </lineage>
</organism>
<feature type="transmembrane region" description="Helical" evidence="7">
    <location>
        <begin position="246"/>
        <end position="265"/>
    </location>
</feature>
<feature type="transmembrane region" description="Helical" evidence="7">
    <location>
        <begin position="302"/>
        <end position="323"/>
    </location>
</feature>
<evidence type="ECO:0000256" key="6">
    <source>
        <dbReference type="ARBA" id="ARBA00023136"/>
    </source>
</evidence>